<dbReference type="PANTHER" id="PTHR24251:SF43">
    <property type="entry name" value="TOLLOID-LIKE PROTEIN 2"/>
    <property type="match status" value="1"/>
</dbReference>
<keyword evidence="8 15" id="KW-0862">Zinc</keyword>
<dbReference type="Proteomes" id="UP000183832">
    <property type="component" value="Unassembled WGS sequence"/>
</dbReference>
<accession>A0A1J1IWD1</accession>
<feature type="domain" description="CUB" evidence="18">
    <location>
        <begin position="710"/>
        <end position="823"/>
    </location>
</feature>
<feature type="binding site" evidence="15">
    <location>
        <position position="496"/>
    </location>
    <ligand>
        <name>Zn(2+)</name>
        <dbReference type="ChEBI" id="CHEBI:29105"/>
        <note>catalytic</note>
    </ligand>
</feature>
<dbReference type="STRING" id="568069.A0A1J1IWD1"/>
<dbReference type="GO" id="GO:0016485">
    <property type="term" value="P:protein processing"/>
    <property type="evidence" value="ECO:0007669"/>
    <property type="project" value="UniProtKB-ARBA"/>
</dbReference>
<comment type="caution">
    <text evidence="14">Lacks conserved residue(s) required for the propagation of feature annotation.</text>
</comment>
<dbReference type="FunFam" id="2.60.120.290:FF:000052">
    <property type="entry name" value="Metalloendopeptidase"/>
    <property type="match status" value="1"/>
</dbReference>
<dbReference type="FunFam" id="2.60.120.290:FF:000013">
    <property type="entry name" value="Membrane frizzled-related protein"/>
    <property type="match status" value="1"/>
</dbReference>
<feature type="disulfide bond" evidence="15">
    <location>
        <begin position="456"/>
        <end position="478"/>
    </location>
</feature>
<feature type="domain" description="EGF-like" evidence="19">
    <location>
        <begin position="984"/>
        <end position="1024"/>
    </location>
</feature>
<name>A0A1J1IWD1_9DIPT</name>
<comment type="cofactor">
    <cofactor evidence="15 16">
        <name>Zn(2+)</name>
        <dbReference type="ChEBI" id="CHEBI:29105"/>
    </cofactor>
    <text evidence="15 16">Binds 1 zinc ion per subunit.</text>
</comment>
<evidence type="ECO:0000256" key="1">
    <source>
        <dbReference type="ARBA" id="ARBA00022473"/>
    </source>
</evidence>
<evidence type="ECO:0000256" key="14">
    <source>
        <dbReference type="PROSITE-ProRule" id="PRU00076"/>
    </source>
</evidence>
<dbReference type="SUPFAM" id="SSF49854">
    <property type="entry name" value="Spermadhesin, CUB domain"/>
    <property type="match status" value="5"/>
</dbReference>
<organism evidence="21 22">
    <name type="scientific">Clunio marinus</name>
    <dbReference type="NCBI Taxonomy" id="568069"/>
    <lineage>
        <taxon>Eukaryota</taxon>
        <taxon>Metazoa</taxon>
        <taxon>Ecdysozoa</taxon>
        <taxon>Arthropoda</taxon>
        <taxon>Hexapoda</taxon>
        <taxon>Insecta</taxon>
        <taxon>Pterygota</taxon>
        <taxon>Neoptera</taxon>
        <taxon>Endopterygota</taxon>
        <taxon>Diptera</taxon>
        <taxon>Nematocera</taxon>
        <taxon>Chironomoidea</taxon>
        <taxon>Chironomidae</taxon>
        <taxon>Clunio</taxon>
    </lineage>
</organism>
<evidence type="ECO:0000256" key="5">
    <source>
        <dbReference type="ARBA" id="ARBA00022729"/>
    </source>
</evidence>
<dbReference type="SUPFAM" id="SSF55486">
    <property type="entry name" value="Metalloproteases ('zincins'), catalytic domain"/>
    <property type="match status" value="1"/>
</dbReference>
<evidence type="ECO:0000256" key="8">
    <source>
        <dbReference type="ARBA" id="ARBA00022833"/>
    </source>
</evidence>
<feature type="compositionally biased region" description="Basic residues" evidence="17">
    <location>
        <begin position="298"/>
        <end position="310"/>
    </location>
</feature>
<dbReference type="SMART" id="SM00042">
    <property type="entry name" value="CUB"/>
    <property type="match status" value="5"/>
</dbReference>
<keyword evidence="1" id="KW-0217">Developmental protein</keyword>
<feature type="domain" description="CUB" evidence="18">
    <location>
        <begin position="866"/>
        <end position="984"/>
    </location>
</feature>
<dbReference type="EC" id="3.4.24.-" evidence="16"/>
<dbReference type="SMART" id="SM00181">
    <property type="entry name" value="EGF"/>
    <property type="match status" value="2"/>
</dbReference>
<evidence type="ECO:0000256" key="4">
    <source>
        <dbReference type="ARBA" id="ARBA00022723"/>
    </source>
</evidence>
<dbReference type="InterPro" id="IPR006026">
    <property type="entry name" value="Peptidase_Metallo"/>
</dbReference>
<keyword evidence="9 15" id="KW-0482">Metalloprotease</keyword>
<keyword evidence="7 15" id="KW-0378">Hydrolase</keyword>
<evidence type="ECO:0000256" key="17">
    <source>
        <dbReference type="SAM" id="MobiDB-lite"/>
    </source>
</evidence>
<dbReference type="CDD" id="cd00041">
    <property type="entry name" value="CUB"/>
    <property type="match status" value="5"/>
</dbReference>
<keyword evidence="4 15" id="KW-0479">Metal-binding</keyword>
<dbReference type="FunFam" id="3.40.390.10:FF:000004">
    <property type="entry name" value="Metalloendopeptidase"/>
    <property type="match status" value="1"/>
</dbReference>
<dbReference type="InterPro" id="IPR000742">
    <property type="entry name" value="EGF"/>
</dbReference>
<feature type="disulfide bond" evidence="15">
    <location>
        <begin position="458"/>
        <end position="459"/>
    </location>
</feature>
<feature type="binding site" evidence="15">
    <location>
        <position position="490"/>
    </location>
    <ligand>
        <name>Zn(2+)</name>
        <dbReference type="ChEBI" id="CHEBI:29105"/>
        <note>catalytic</note>
    </ligand>
</feature>
<dbReference type="GO" id="GO:0004222">
    <property type="term" value="F:metalloendopeptidase activity"/>
    <property type="evidence" value="ECO:0007669"/>
    <property type="project" value="UniProtKB-UniRule"/>
</dbReference>
<dbReference type="InterPro" id="IPR034036">
    <property type="entry name" value="ZnMP_TLD/BMP1"/>
</dbReference>
<dbReference type="InterPro" id="IPR000859">
    <property type="entry name" value="CUB_dom"/>
</dbReference>
<evidence type="ECO:0000256" key="9">
    <source>
        <dbReference type="ARBA" id="ARBA00023049"/>
    </source>
</evidence>
<dbReference type="PROSITE" id="PS01187">
    <property type="entry name" value="EGF_CA"/>
    <property type="match status" value="2"/>
</dbReference>
<dbReference type="PROSITE" id="PS51864">
    <property type="entry name" value="ASTACIN"/>
    <property type="match status" value="1"/>
</dbReference>
<evidence type="ECO:0000256" key="2">
    <source>
        <dbReference type="ARBA" id="ARBA00022536"/>
    </source>
</evidence>
<keyword evidence="6" id="KW-0677">Repeat</keyword>
<dbReference type="GO" id="GO:0030182">
    <property type="term" value="P:neuron differentiation"/>
    <property type="evidence" value="ECO:0007669"/>
    <property type="project" value="UniProtKB-ARBA"/>
</dbReference>
<dbReference type="GO" id="GO:0005615">
    <property type="term" value="C:extracellular space"/>
    <property type="evidence" value="ECO:0007669"/>
    <property type="project" value="UniProtKB-ARBA"/>
</dbReference>
<dbReference type="GO" id="GO:0032927">
    <property type="term" value="P:positive regulation of activin receptor signaling pathway"/>
    <property type="evidence" value="ECO:0007669"/>
    <property type="project" value="UniProtKB-ARBA"/>
</dbReference>
<dbReference type="InterPro" id="IPR001881">
    <property type="entry name" value="EGF-like_Ca-bd_dom"/>
</dbReference>
<feature type="domain" description="Peptidase M12A" evidence="20">
    <location>
        <begin position="392"/>
        <end position="593"/>
    </location>
</feature>
<reference evidence="21 22" key="1">
    <citation type="submission" date="2015-04" db="EMBL/GenBank/DDBJ databases">
        <authorList>
            <person name="Syromyatnikov M.Y."/>
            <person name="Popov V.N."/>
        </authorList>
    </citation>
    <scope>NUCLEOTIDE SEQUENCE [LARGE SCALE GENOMIC DNA]</scope>
</reference>
<dbReference type="Pfam" id="PF00431">
    <property type="entry name" value="CUB"/>
    <property type="match status" value="5"/>
</dbReference>
<gene>
    <name evidence="21" type="ORF">CLUMA_CG017001</name>
</gene>
<dbReference type="InterPro" id="IPR035914">
    <property type="entry name" value="Sperma_CUB_dom_sf"/>
</dbReference>
<keyword evidence="10" id="KW-0865">Zymogen</keyword>
<evidence type="ECO:0000256" key="13">
    <source>
        <dbReference type="PROSITE-ProRule" id="PRU00059"/>
    </source>
</evidence>
<keyword evidence="5 16" id="KW-0732">Signal</keyword>
<dbReference type="PANTHER" id="PTHR24251">
    <property type="entry name" value="OVOCHYMASE-RELATED"/>
    <property type="match status" value="1"/>
</dbReference>
<dbReference type="GO" id="GO:0030513">
    <property type="term" value="P:positive regulation of BMP signaling pathway"/>
    <property type="evidence" value="ECO:0007669"/>
    <property type="project" value="UniProtKB-ARBA"/>
</dbReference>
<dbReference type="Gene3D" id="2.60.120.290">
    <property type="entry name" value="Spermadhesin, CUB domain"/>
    <property type="match status" value="5"/>
</dbReference>
<keyword evidence="3 15" id="KW-0645">Protease</keyword>
<evidence type="ECO:0000259" key="20">
    <source>
        <dbReference type="PROSITE" id="PS51864"/>
    </source>
</evidence>
<feature type="compositionally biased region" description="Basic and acidic residues" evidence="17">
    <location>
        <begin position="335"/>
        <end position="344"/>
    </location>
</feature>
<dbReference type="PROSITE" id="PS01186">
    <property type="entry name" value="EGF_2"/>
    <property type="match status" value="2"/>
</dbReference>
<evidence type="ECO:0000256" key="7">
    <source>
        <dbReference type="ARBA" id="ARBA00022801"/>
    </source>
</evidence>
<feature type="compositionally biased region" description="Basic residues" evidence="17">
    <location>
        <begin position="345"/>
        <end position="354"/>
    </location>
</feature>
<feature type="binding site" evidence="15">
    <location>
        <position position="486"/>
    </location>
    <ligand>
        <name>Zn(2+)</name>
        <dbReference type="ChEBI" id="CHEBI:29105"/>
        <note>catalytic</note>
    </ligand>
</feature>
<feature type="domain" description="CUB" evidence="18">
    <location>
        <begin position="1028"/>
        <end position="1140"/>
    </location>
</feature>
<evidence type="ECO:0000256" key="3">
    <source>
        <dbReference type="ARBA" id="ARBA00022670"/>
    </source>
</evidence>
<dbReference type="InterPro" id="IPR018097">
    <property type="entry name" value="EGF_Ca-bd_CS"/>
</dbReference>
<evidence type="ECO:0000259" key="19">
    <source>
        <dbReference type="PROSITE" id="PS50026"/>
    </source>
</evidence>
<evidence type="ECO:0000256" key="15">
    <source>
        <dbReference type="PROSITE-ProRule" id="PRU01211"/>
    </source>
</evidence>
<dbReference type="FunFam" id="2.60.120.290:FF:000005">
    <property type="entry name" value="Procollagen C-endopeptidase enhancer 1"/>
    <property type="match status" value="2"/>
</dbReference>
<evidence type="ECO:0000256" key="12">
    <source>
        <dbReference type="ARBA" id="ARBA00023180"/>
    </source>
</evidence>
<protein>
    <recommendedName>
        <fullName evidence="16">Metalloendopeptidase</fullName>
        <ecNumber evidence="16">3.4.24.-</ecNumber>
    </recommendedName>
</protein>
<evidence type="ECO:0000313" key="22">
    <source>
        <dbReference type="Proteomes" id="UP000183832"/>
    </source>
</evidence>
<evidence type="ECO:0000256" key="11">
    <source>
        <dbReference type="ARBA" id="ARBA00023157"/>
    </source>
</evidence>
<feature type="compositionally biased region" description="Acidic residues" evidence="17">
    <location>
        <begin position="1323"/>
        <end position="1333"/>
    </location>
</feature>
<dbReference type="FunFam" id="2.10.25.10:FF:000240">
    <property type="entry name" value="Vitamin K-dependent protein S"/>
    <property type="match status" value="1"/>
</dbReference>
<dbReference type="InterPro" id="IPR024079">
    <property type="entry name" value="MetalloPept_cat_dom_sf"/>
</dbReference>
<dbReference type="Pfam" id="PF14670">
    <property type="entry name" value="FXa_inhibition"/>
    <property type="match status" value="2"/>
</dbReference>
<dbReference type="Gene3D" id="2.10.25.10">
    <property type="entry name" value="Laminin"/>
    <property type="match status" value="2"/>
</dbReference>
<dbReference type="SMART" id="SM00235">
    <property type="entry name" value="ZnMc"/>
    <property type="match status" value="1"/>
</dbReference>
<dbReference type="GO" id="GO:0008270">
    <property type="term" value="F:zinc ion binding"/>
    <property type="evidence" value="ECO:0007669"/>
    <property type="project" value="UniProtKB-UniRule"/>
</dbReference>
<feature type="signal peptide" evidence="16">
    <location>
        <begin position="1"/>
        <end position="27"/>
    </location>
</feature>
<evidence type="ECO:0000256" key="16">
    <source>
        <dbReference type="RuleBase" id="RU361183"/>
    </source>
</evidence>
<dbReference type="GO" id="GO:0005509">
    <property type="term" value="F:calcium ion binding"/>
    <property type="evidence" value="ECO:0007669"/>
    <property type="project" value="InterPro"/>
</dbReference>
<dbReference type="GO" id="GO:0008586">
    <property type="term" value="P:imaginal disc-derived wing vein morphogenesis"/>
    <property type="evidence" value="ECO:0007669"/>
    <property type="project" value="UniProtKB-ARBA"/>
</dbReference>
<feature type="domain" description="CUB" evidence="18">
    <location>
        <begin position="595"/>
        <end position="709"/>
    </location>
</feature>
<dbReference type="InterPro" id="IPR009030">
    <property type="entry name" value="Growth_fac_rcpt_cys_sf"/>
</dbReference>
<keyword evidence="11 13" id="KW-1015">Disulfide bond</keyword>
<feature type="active site" evidence="15">
    <location>
        <position position="487"/>
    </location>
</feature>
<feature type="domain" description="EGF-like" evidence="19">
    <location>
        <begin position="823"/>
        <end position="863"/>
    </location>
</feature>
<dbReference type="PROSITE" id="PS00010">
    <property type="entry name" value="ASX_HYDROXYL"/>
    <property type="match status" value="2"/>
</dbReference>
<feature type="region of interest" description="Disordered" evidence="17">
    <location>
        <begin position="335"/>
        <end position="354"/>
    </location>
</feature>
<feature type="domain" description="CUB" evidence="18">
    <location>
        <begin position="1141"/>
        <end position="1258"/>
    </location>
</feature>
<dbReference type="Gene3D" id="3.40.390.10">
    <property type="entry name" value="Collagenase (Catalytic Domain)"/>
    <property type="match status" value="1"/>
</dbReference>
<feature type="compositionally biased region" description="Acidic residues" evidence="17">
    <location>
        <begin position="1300"/>
        <end position="1313"/>
    </location>
</feature>
<dbReference type="Pfam" id="PF01400">
    <property type="entry name" value="Astacin"/>
    <property type="match status" value="1"/>
</dbReference>
<dbReference type="OrthoDB" id="431034at2759"/>
<keyword evidence="2 14" id="KW-0245">EGF-like domain</keyword>
<feature type="disulfide bond" evidence="13">
    <location>
        <begin position="710"/>
        <end position="737"/>
    </location>
</feature>
<dbReference type="CDD" id="cd04281">
    <property type="entry name" value="ZnMc_BMP1_TLD"/>
    <property type="match status" value="1"/>
</dbReference>
<evidence type="ECO:0000256" key="10">
    <source>
        <dbReference type="ARBA" id="ARBA00023145"/>
    </source>
</evidence>
<keyword evidence="22" id="KW-1185">Reference proteome</keyword>
<dbReference type="InterPro" id="IPR000152">
    <property type="entry name" value="EGF-type_Asp/Asn_hydroxyl_site"/>
</dbReference>
<evidence type="ECO:0000313" key="21">
    <source>
        <dbReference type="EMBL" id="CRL03876.1"/>
    </source>
</evidence>
<keyword evidence="12" id="KW-0325">Glycoprotein</keyword>
<feature type="region of interest" description="Disordered" evidence="17">
    <location>
        <begin position="293"/>
        <end position="316"/>
    </location>
</feature>
<dbReference type="PRINTS" id="PR00480">
    <property type="entry name" value="ASTACIN"/>
</dbReference>
<sequence>MEIMWKFDFQFFIAAVIVSAMVGNASATKENNEKFHSQKYSIEQLLSTTFPYSDPRLDNQLHMDPCKAGSFMGDIALPDVNYQSDYGLKSNKSAQQEEIEKLKKEVYLDGLQVEEEGLTDILRKKIKQAPLQDDLLKNNDKLLNEAIVESKNEEAQTSVNQFPFIAQVLPTMSPAPANEAEPEINATIIENNENIILNLTDHNDHVLASSKMEYINGKANKSSSEMIALRNIDTNKIQSNTKDISESSDNIVTNNRRVVAVTTPPITRSTLPNIFSNSGGNGGSLDDVQILNSDGSVKKRHRNRRQGRNRKITDTNNKEHFQARVARLRHELMRASESPPEPHIKSKPYKRRNNKNHSTEIKSFIAPLPIDHKISIDTVDVSQNTHHRVTRAATAKKDRIWDYGVIPYEIDGNFSGAHKALFKQAMKHWENFTCIKFVERNPLDHPNYIVFTERPCGCCSFVGKRGQGPQAISIGKNCDKFGIVVHELGHVVGFWHEHTRPDRENHVVINKANIMNGQEYNFNKLTEDDVNSLGQAYDYDSIMHYAKNTFSKGTYLETIFPVDIPGRKRPEIGQRIRLSEGDIAQANLLYKCPKCGRTFQDNSGSFTSPSYYISTNEPEKCEWRITATHGERIVLNITDLDIFKSDNCKSDYLEIRDGYWHKSPALGRFCGSGKVNELITTTGSRMLLTFVNTLQQPSLRGFAASFEAICGGEMNLETGGRLESPNYPLDYLPSKECVWKITVPKEFQVALHFQSFEVENHDNCVYDYVEVRDGDTPDSRLIGVFCGYKIPPDMRSSSNKLFVKFVSDGSVQKAGFSATFMKEVDECEMNEHGCEHECINTLGGYECSCHLGYELHSNRKACETACGGILDTPNGTIWSPSFPKEYPTNKECIWEIIAPENHKITLNFTHFDLEGNVFYQPATCEYDALTVYSKMSDDSLKKHGVYCGTKIPNAVTSDGNILRLEFKSDKTIQKTGFAAIYLTDVDECAENNGGCQHECRNLLGSYECSCHNGFTLHENGHDCKEGGCKFEITSPSGHISSPNYPDLYPAQKDCIWHFTTTPGHRIRLVFNIFEIEPHQECAYDHIALFDGNSADSHSLGRFCGSKLPHPISSTSNSMFMLFNSDASVHRKGFFATHSTVCGGHLQATNKLKNIYSHSRYGDETYEAHSDCEWVIETTRGRNIQLTFMAFEIEEEKACSYDYVEVYSGVDDSSGRLHGRYCGNAIPHDLISEHEEFMIRFHSDDSMGFKGFALSYVAVDPLDDFDENSANFEEESAEIATPFPGYLPGGHSRFSMRKPEDDDDEDEEEEEEEEYNRSMRKPEENEDLDEDLDLVTDNEDNYIYNSHRIIKENTIIIGNNKKKEDDVD</sequence>
<dbReference type="InterPro" id="IPR001506">
    <property type="entry name" value="Peptidase_M12A"/>
</dbReference>
<dbReference type="PROSITE" id="PS50026">
    <property type="entry name" value="EGF_3"/>
    <property type="match status" value="2"/>
</dbReference>
<dbReference type="GO" id="GO:0048468">
    <property type="term" value="P:cell development"/>
    <property type="evidence" value="ECO:0007669"/>
    <property type="project" value="UniProtKB-ARBA"/>
</dbReference>
<feature type="chain" id="PRO_5011831610" description="Metalloendopeptidase" evidence="16">
    <location>
        <begin position="28"/>
        <end position="1367"/>
    </location>
</feature>
<evidence type="ECO:0000256" key="6">
    <source>
        <dbReference type="ARBA" id="ARBA00022737"/>
    </source>
</evidence>
<proteinExistence type="predicted"/>
<dbReference type="FunFam" id="2.60.120.290:FF:000004">
    <property type="entry name" value="Metalloendopeptidase"/>
    <property type="match status" value="1"/>
</dbReference>
<dbReference type="SMART" id="SM00179">
    <property type="entry name" value="EGF_CA"/>
    <property type="match status" value="2"/>
</dbReference>
<dbReference type="PROSITE" id="PS01180">
    <property type="entry name" value="CUB"/>
    <property type="match status" value="5"/>
</dbReference>
<evidence type="ECO:0000259" key="18">
    <source>
        <dbReference type="PROSITE" id="PS01180"/>
    </source>
</evidence>
<dbReference type="CDD" id="cd00054">
    <property type="entry name" value="EGF_CA"/>
    <property type="match status" value="2"/>
</dbReference>
<dbReference type="EMBL" id="CVRI01000060">
    <property type="protein sequence ID" value="CRL03876.1"/>
    <property type="molecule type" value="Genomic_DNA"/>
</dbReference>
<feature type="region of interest" description="Disordered" evidence="17">
    <location>
        <begin position="1276"/>
        <end position="1333"/>
    </location>
</feature>
<dbReference type="SUPFAM" id="SSF57184">
    <property type="entry name" value="Growth factor receptor domain"/>
    <property type="match status" value="1"/>
</dbReference>